<organism evidence="2 3">
    <name type="scientific">Dispira parvispora</name>
    <dbReference type="NCBI Taxonomy" id="1520584"/>
    <lineage>
        <taxon>Eukaryota</taxon>
        <taxon>Fungi</taxon>
        <taxon>Fungi incertae sedis</taxon>
        <taxon>Zoopagomycota</taxon>
        <taxon>Kickxellomycotina</taxon>
        <taxon>Dimargaritomycetes</taxon>
        <taxon>Dimargaritales</taxon>
        <taxon>Dimargaritaceae</taxon>
        <taxon>Dispira</taxon>
    </lineage>
</organism>
<dbReference type="Proteomes" id="UP001150925">
    <property type="component" value="Unassembled WGS sequence"/>
</dbReference>
<accession>A0A9W8AS42</accession>
<reference evidence="2" key="1">
    <citation type="submission" date="2022-07" db="EMBL/GenBank/DDBJ databases">
        <title>Phylogenomic reconstructions and comparative analyses of Kickxellomycotina fungi.</title>
        <authorList>
            <person name="Reynolds N.K."/>
            <person name="Stajich J.E."/>
            <person name="Barry K."/>
            <person name="Grigoriev I.V."/>
            <person name="Crous P."/>
            <person name="Smith M.E."/>
        </authorList>
    </citation>
    <scope>NUCLEOTIDE SEQUENCE</scope>
    <source>
        <strain evidence="2">RSA 1196</strain>
    </source>
</reference>
<evidence type="ECO:0000313" key="2">
    <source>
        <dbReference type="EMBL" id="KAJ1967927.1"/>
    </source>
</evidence>
<dbReference type="EMBL" id="JANBPY010000259">
    <property type="protein sequence ID" value="KAJ1967927.1"/>
    <property type="molecule type" value="Genomic_DNA"/>
</dbReference>
<keyword evidence="1" id="KW-0732">Signal</keyword>
<evidence type="ECO:0000313" key="3">
    <source>
        <dbReference type="Proteomes" id="UP001150925"/>
    </source>
</evidence>
<keyword evidence="3" id="KW-1185">Reference proteome</keyword>
<sequence>MRVSIQLVIGALLSVALHPVLGVGPPSIWTFQGTELTQVADKYVVLTAFLGNHTTDDPTYEEGSMCERIKTLSLEDALCFLRQELAVYLKDKEIGPSTKIYQYEEITAYERHINFPLVYAISRGRDNIVRCLMDVLWKYIKLGHSTRNIPLELHELFLEKNVYREDDPVMVFIPLREIYMMAIQNLVMAAAYASQVGFIQWVVRKSRENAIDWGESEIRYYVVAIAEILGDQTLTRSLVLDPKFDQIEETYACAKFYTLTNAVNVLEKYRPEISTVPTDMFDMIPCSEERLPILTKRTKWLRRAKKAKLGFKAVFLPGVSDDLSLRLLENNIHGELRRGRPTME</sequence>
<comment type="caution">
    <text evidence="2">The sequence shown here is derived from an EMBL/GenBank/DDBJ whole genome shotgun (WGS) entry which is preliminary data.</text>
</comment>
<gene>
    <name evidence="2" type="ORF">IWQ62_001555</name>
</gene>
<proteinExistence type="predicted"/>
<dbReference type="AlphaFoldDB" id="A0A9W8AS42"/>
<feature type="signal peptide" evidence="1">
    <location>
        <begin position="1"/>
        <end position="22"/>
    </location>
</feature>
<protein>
    <submittedName>
        <fullName evidence="2">Uncharacterized protein</fullName>
    </submittedName>
</protein>
<evidence type="ECO:0000256" key="1">
    <source>
        <dbReference type="SAM" id="SignalP"/>
    </source>
</evidence>
<name>A0A9W8AS42_9FUNG</name>
<feature type="chain" id="PRO_5040751208" evidence="1">
    <location>
        <begin position="23"/>
        <end position="344"/>
    </location>
</feature>
<dbReference type="OrthoDB" id="10622750at2759"/>